<dbReference type="PROSITE" id="PS00018">
    <property type="entry name" value="EF_HAND_1"/>
    <property type="match status" value="4"/>
</dbReference>
<dbReference type="SMART" id="SM00054">
    <property type="entry name" value="EFh"/>
    <property type="match status" value="4"/>
</dbReference>
<reference evidence="7" key="2">
    <citation type="submission" date="2015-01" db="EMBL/GenBank/DDBJ databases">
        <title>Evolutionary Origins and Diversification of the Mycorrhizal Mutualists.</title>
        <authorList>
            <consortium name="DOE Joint Genome Institute"/>
            <consortium name="Mycorrhizal Genomics Consortium"/>
            <person name="Kohler A."/>
            <person name="Kuo A."/>
            <person name="Nagy L.G."/>
            <person name="Floudas D."/>
            <person name="Copeland A."/>
            <person name="Barry K.W."/>
            <person name="Cichocki N."/>
            <person name="Veneault-Fourrey C."/>
            <person name="LaButti K."/>
            <person name="Lindquist E.A."/>
            <person name="Lipzen A."/>
            <person name="Lundell T."/>
            <person name="Morin E."/>
            <person name="Murat C."/>
            <person name="Riley R."/>
            <person name="Ohm R."/>
            <person name="Sun H."/>
            <person name="Tunlid A."/>
            <person name="Henrissat B."/>
            <person name="Grigoriev I.V."/>
            <person name="Hibbett D.S."/>
            <person name="Martin F."/>
        </authorList>
    </citation>
    <scope>NUCLEOTIDE SEQUENCE [LARGE SCALE GENOMIC DNA]</scope>
    <source>
        <strain evidence="7">Zn</strain>
    </source>
</reference>
<dbReference type="PANTHER" id="PTHR23048:SF0">
    <property type="entry name" value="CALMODULIN LIKE 3"/>
    <property type="match status" value="1"/>
</dbReference>
<protein>
    <recommendedName>
        <fullName evidence="1">Calmodulin</fullName>
    </recommendedName>
</protein>
<dbReference type="Proteomes" id="UP000054321">
    <property type="component" value="Unassembled WGS sequence"/>
</dbReference>
<dbReference type="InParanoid" id="A0A0C3DI02"/>
<reference evidence="6 7" key="1">
    <citation type="submission" date="2014-04" db="EMBL/GenBank/DDBJ databases">
        <authorList>
            <consortium name="DOE Joint Genome Institute"/>
            <person name="Kuo A."/>
            <person name="Martino E."/>
            <person name="Perotto S."/>
            <person name="Kohler A."/>
            <person name="Nagy L.G."/>
            <person name="Floudas D."/>
            <person name="Copeland A."/>
            <person name="Barry K.W."/>
            <person name="Cichocki N."/>
            <person name="Veneault-Fourrey C."/>
            <person name="LaButti K."/>
            <person name="Lindquist E.A."/>
            <person name="Lipzen A."/>
            <person name="Lundell T."/>
            <person name="Morin E."/>
            <person name="Murat C."/>
            <person name="Sun H."/>
            <person name="Tunlid A."/>
            <person name="Henrissat B."/>
            <person name="Grigoriev I.V."/>
            <person name="Hibbett D.S."/>
            <person name="Martin F."/>
            <person name="Nordberg H.P."/>
            <person name="Cantor M.N."/>
            <person name="Hua S.X."/>
        </authorList>
    </citation>
    <scope>NUCLEOTIDE SEQUENCE [LARGE SCALE GENOMIC DNA]</scope>
    <source>
        <strain evidence="6 7">Zn</strain>
    </source>
</reference>
<dbReference type="EMBL" id="KN832875">
    <property type="protein sequence ID" value="KIN01598.1"/>
    <property type="molecule type" value="Genomic_DNA"/>
</dbReference>
<dbReference type="HOGENOM" id="CLU_061288_2_0_1"/>
<keyword evidence="2" id="KW-0479">Metal-binding</keyword>
<dbReference type="PROSITE" id="PS50222">
    <property type="entry name" value="EF_HAND_2"/>
    <property type="match status" value="4"/>
</dbReference>
<evidence type="ECO:0000313" key="6">
    <source>
        <dbReference type="EMBL" id="KIN01598.1"/>
    </source>
</evidence>
<dbReference type="InterPro" id="IPR050230">
    <property type="entry name" value="CALM/Myosin/TropC-like"/>
</dbReference>
<keyword evidence="3" id="KW-0677">Repeat</keyword>
<feature type="domain" description="EF-hand" evidence="5">
    <location>
        <begin position="48"/>
        <end position="83"/>
    </location>
</feature>
<dbReference type="InterPro" id="IPR002048">
    <property type="entry name" value="EF_hand_dom"/>
</dbReference>
<evidence type="ECO:0000259" key="5">
    <source>
        <dbReference type="PROSITE" id="PS50222"/>
    </source>
</evidence>
<evidence type="ECO:0000313" key="7">
    <source>
        <dbReference type="Proteomes" id="UP000054321"/>
    </source>
</evidence>
<dbReference type="STRING" id="913774.A0A0C3DI02"/>
<feature type="domain" description="EF-hand" evidence="5">
    <location>
        <begin position="85"/>
        <end position="120"/>
    </location>
</feature>
<dbReference type="Pfam" id="PF13499">
    <property type="entry name" value="EF-hand_7"/>
    <property type="match status" value="2"/>
</dbReference>
<dbReference type="FunFam" id="1.10.238.10:FF:000181">
    <property type="entry name" value="CALML5 isoform 1"/>
    <property type="match status" value="1"/>
</dbReference>
<sequence length="153" mass="17284">MESKANPQPTPEEIAAYRHAFSLFDADGNGTISISELHEVMKSLGQNPTKTEIEDMVNEVDTDRNGSIDFDEFCKMMTMPTKDVDFEAEMKSAFKVFDMDNSGTISLEELRKVMKSFGEILTEDELDSMIKEVDKNGDGTIDYEEFVHFMVNG</sequence>
<dbReference type="PANTHER" id="PTHR23048">
    <property type="entry name" value="MYOSIN LIGHT CHAIN 1, 3"/>
    <property type="match status" value="1"/>
</dbReference>
<dbReference type="Gene3D" id="1.10.238.10">
    <property type="entry name" value="EF-hand"/>
    <property type="match status" value="2"/>
</dbReference>
<accession>A0A0C3DI02</accession>
<feature type="domain" description="EF-hand" evidence="5">
    <location>
        <begin position="12"/>
        <end position="47"/>
    </location>
</feature>
<organism evidence="6 7">
    <name type="scientific">Oidiodendron maius (strain Zn)</name>
    <dbReference type="NCBI Taxonomy" id="913774"/>
    <lineage>
        <taxon>Eukaryota</taxon>
        <taxon>Fungi</taxon>
        <taxon>Dikarya</taxon>
        <taxon>Ascomycota</taxon>
        <taxon>Pezizomycotina</taxon>
        <taxon>Leotiomycetes</taxon>
        <taxon>Leotiomycetes incertae sedis</taxon>
        <taxon>Myxotrichaceae</taxon>
        <taxon>Oidiodendron</taxon>
    </lineage>
</organism>
<feature type="domain" description="EF-hand" evidence="5">
    <location>
        <begin position="121"/>
        <end position="153"/>
    </location>
</feature>
<dbReference type="OrthoDB" id="26525at2759"/>
<dbReference type="FunFam" id="1.10.238.10:FF:000251">
    <property type="entry name" value="Calmodulin-related protein 97A"/>
    <property type="match status" value="1"/>
</dbReference>
<dbReference type="AlphaFoldDB" id="A0A0C3DI02"/>
<dbReference type="GO" id="GO:0016460">
    <property type="term" value="C:myosin II complex"/>
    <property type="evidence" value="ECO:0007669"/>
    <property type="project" value="TreeGrafter"/>
</dbReference>
<dbReference type="InterPro" id="IPR011992">
    <property type="entry name" value="EF-hand-dom_pair"/>
</dbReference>
<name>A0A0C3DI02_OIDMZ</name>
<proteinExistence type="predicted"/>
<dbReference type="InterPro" id="IPR018247">
    <property type="entry name" value="EF_Hand_1_Ca_BS"/>
</dbReference>
<dbReference type="SUPFAM" id="SSF47473">
    <property type="entry name" value="EF-hand"/>
    <property type="match status" value="1"/>
</dbReference>
<evidence type="ECO:0000256" key="4">
    <source>
        <dbReference type="ARBA" id="ARBA00022837"/>
    </source>
</evidence>
<evidence type="ECO:0000256" key="1">
    <source>
        <dbReference type="ARBA" id="ARBA00020786"/>
    </source>
</evidence>
<keyword evidence="4" id="KW-0106">Calcium</keyword>
<dbReference type="GO" id="GO:0005509">
    <property type="term" value="F:calcium ion binding"/>
    <property type="evidence" value="ECO:0007669"/>
    <property type="project" value="InterPro"/>
</dbReference>
<evidence type="ECO:0000256" key="3">
    <source>
        <dbReference type="ARBA" id="ARBA00022737"/>
    </source>
</evidence>
<gene>
    <name evidence="6" type="ORF">OIDMADRAFT_53126</name>
</gene>
<keyword evidence="7" id="KW-1185">Reference proteome</keyword>
<evidence type="ECO:0000256" key="2">
    <source>
        <dbReference type="ARBA" id="ARBA00022723"/>
    </source>
</evidence>